<sequence>MQQSRRVLDIRPDRAYARHSEGDFVRRADGSILFVYTRFFEKNDDEAPSALVAIESADEGETWSQPREVVSAAPFGVKNVMSVSLLRLQSGEIGLFYIVKEAWYTRIMLARSDDEGRTFGRHAECTLPDRRGWFVLNNSRVERLHTGRILVPLAYHRTGLDERTGKFFFDPCACACMLYSDDDGATWSEAPDVIHPPFSGTRSGLQEPGVLELRDGALWAYFRTDKMYQYEAFSRDGGLHWSTPQASRFTSPLSPMKLLRQPDTGRLFAFWNPVPNHMEKSQHCEGVWTGGRTPLVYATSDDDGVTWSPMRPIEDDPRHGYCYPAAFFTRDGAMLVAYCAGGVEDGSCLARLTIQKIPLEKE</sequence>
<gene>
    <name evidence="2" type="ORF">IAB73_10725</name>
</gene>
<evidence type="ECO:0000313" key="2">
    <source>
        <dbReference type="EMBL" id="HIQ72666.1"/>
    </source>
</evidence>
<dbReference type="PANTHER" id="PTHR43752">
    <property type="entry name" value="BNR/ASP-BOX REPEAT FAMILY PROTEIN"/>
    <property type="match status" value="1"/>
</dbReference>
<dbReference type="Gene3D" id="2.120.10.10">
    <property type="match status" value="2"/>
</dbReference>
<evidence type="ECO:0000259" key="1">
    <source>
        <dbReference type="Pfam" id="PF13088"/>
    </source>
</evidence>
<dbReference type="AlphaFoldDB" id="A0A9D1CR77"/>
<protein>
    <submittedName>
        <fullName evidence="2">Exo-alpha-sialidase</fullName>
    </submittedName>
</protein>
<dbReference type="SUPFAM" id="SSF50939">
    <property type="entry name" value="Sialidases"/>
    <property type="match status" value="1"/>
</dbReference>
<reference evidence="2" key="1">
    <citation type="submission" date="2020-10" db="EMBL/GenBank/DDBJ databases">
        <authorList>
            <person name="Gilroy R."/>
        </authorList>
    </citation>
    <scope>NUCLEOTIDE SEQUENCE</scope>
    <source>
        <strain evidence="2">ChiSxjej2B14-6234</strain>
    </source>
</reference>
<comment type="caution">
    <text evidence="2">The sequence shown here is derived from an EMBL/GenBank/DDBJ whole genome shotgun (WGS) entry which is preliminary data.</text>
</comment>
<dbReference type="Proteomes" id="UP000886887">
    <property type="component" value="Unassembled WGS sequence"/>
</dbReference>
<dbReference type="CDD" id="cd15482">
    <property type="entry name" value="Sialidase_non-viral"/>
    <property type="match status" value="1"/>
</dbReference>
<evidence type="ECO:0000313" key="3">
    <source>
        <dbReference type="Proteomes" id="UP000886887"/>
    </source>
</evidence>
<proteinExistence type="predicted"/>
<name>A0A9D1CR77_9FIRM</name>
<organism evidence="2 3">
    <name type="scientific">Candidatus Onthenecus intestinigallinarum</name>
    <dbReference type="NCBI Taxonomy" id="2840875"/>
    <lineage>
        <taxon>Bacteria</taxon>
        <taxon>Bacillati</taxon>
        <taxon>Bacillota</taxon>
        <taxon>Clostridia</taxon>
        <taxon>Eubacteriales</taxon>
        <taxon>Candidatus Onthenecus</taxon>
    </lineage>
</organism>
<dbReference type="InterPro" id="IPR036278">
    <property type="entry name" value="Sialidase_sf"/>
</dbReference>
<feature type="domain" description="Sialidase" evidence="1">
    <location>
        <begin position="86"/>
        <end position="334"/>
    </location>
</feature>
<accession>A0A9D1CR77</accession>
<dbReference type="EMBL" id="DVFJ01000037">
    <property type="protein sequence ID" value="HIQ72666.1"/>
    <property type="molecule type" value="Genomic_DNA"/>
</dbReference>
<reference evidence="2" key="2">
    <citation type="journal article" date="2021" name="PeerJ">
        <title>Extensive microbial diversity within the chicken gut microbiome revealed by metagenomics and culture.</title>
        <authorList>
            <person name="Gilroy R."/>
            <person name="Ravi A."/>
            <person name="Getino M."/>
            <person name="Pursley I."/>
            <person name="Horton D.L."/>
            <person name="Alikhan N.F."/>
            <person name="Baker D."/>
            <person name="Gharbi K."/>
            <person name="Hall N."/>
            <person name="Watson M."/>
            <person name="Adriaenssens E.M."/>
            <person name="Foster-Nyarko E."/>
            <person name="Jarju S."/>
            <person name="Secka A."/>
            <person name="Antonio M."/>
            <person name="Oren A."/>
            <person name="Chaudhuri R.R."/>
            <person name="La Ragione R."/>
            <person name="Hildebrand F."/>
            <person name="Pallen M.J."/>
        </authorList>
    </citation>
    <scope>NUCLEOTIDE SEQUENCE</scope>
    <source>
        <strain evidence="2">ChiSxjej2B14-6234</strain>
    </source>
</reference>
<dbReference type="InterPro" id="IPR011040">
    <property type="entry name" value="Sialidase"/>
</dbReference>
<dbReference type="Pfam" id="PF13088">
    <property type="entry name" value="BNR_2"/>
    <property type="match status" value="1"/>
</dbReference>
<dbReference type="PANTHER" id="PTHR43752:SF2">
    <property type="entry name" value="BNR_ASP-BOX REPEAT FAMILY PROTEIN"/>
    <property type="match status" value="1"/>
</dbReference>